<organism evidence="2 3">
    <name type="scientific">Aspergillus niger</name>
    <dbReference type="NCBI Taxonomy" id="5061"/>
    <lineage>
        <taxon>Eukaryota</taxon>
        <taxon>Fungi</taxon>
        <taxon>Dikarya</taxon>
        <taxon>Ascomycota</taxon>
        <taxon>Pezizomycotina</taxon>
        <taxon>Eurotiomycetes</taxon>
        <taxon>Eurotiomycetidae</taxon>
        <taxon>Eurotiales</taxon>
        <taxon>Aspergillaceae</taxon>
        <taxon>Aspergillus</taxon>
        <taxon>Aspergillus subgen. Circumdati</taxon>
    </lineage>
</organism>
<dbReference type="VEuPathDB" id="FungiDB:ATCC64974_41160"/>
<evidence type="ECO:0000256" key="1">
    <source>
        <dbReference type="SAM" id="Phobius"/>
    </source>
</evidence>
<dbReference type="EMBL" id="NKJJ02000002">
    <property type="protein sequence ID" value="TPR05345.1"/>
    <property type="molecule type" value="Genomic_DNA"/>
</dbReference>
<dbReference type="AlphaFoldDB" id="A0A505IB89"/>
<dbReference type="VEuPathDB" id="FungiDB:ASPNIDRAFT2_1150305"/>
<sequence>MASHLPDLVPLDATTLLFAISASCAIVLAIGEAVFQTQLKKELAHVACSAVVNVAISAGALGWRFIVFSAEISVVISAYNSALMGVF</sequence>
<protein>
    <submittedName>
        <fullName evidence="2">Uncharacterized protein</fullName>
    </submittedName>
</protein>
<keyword evidence="1" id="KW-0812">Transmembrane</keyword>
<reference evidence="3" key="1">
    <citation type="submission" date="2018-10" db="EMBL/GenBank/DDBJ databases">
        <title>FDA dAtabase for Regulatory Grade micrObial Sequences (FDA-ARGOS): Supporting development and validation of Infectious Disease Dx tests.</title>
        <authorList>
            <person name="Kerrigan L."/>
            <person name="Tallon L."/>
            <person name="Sadzewicz L."/>
            <person name="Sengamalay N."/>
            <person name="Ott S."/>
            <person name="Godinez A."/>
            <person name="Nagaraj S."/>
            <person name="Vavikolanu K."/>
            <person name="Nadendla S."/>
            <person name="George J."/>
            <person name="Sichtig H."/>
        </authorList>
    </citation>
    <scope>NUCLEOTIDE SEQUENCE [LARGE SCALE GENOMIC DNA]</scope>
    <source>
        <strain evidence="3">FDAARGOS_311</strain>
    </source>
</reference>
<feature type="transmembrane region" description="Helical" evidence="1">
    <location>
        <begin position="43"/>
        <end position="66"/>
    </location>
</feature>
<keyword evidence="1" id="KW-1133">Transmembrane helix</keyword>
<dbReference type="OrthoDB" id="10021397at2759"/>
<dbReference type="VEuPathDB" id="FungiDB:An12g02710"/>
<proteinExistence type="predicted"/>
<evidence type="ECO:0000313" key="3">
    <source>
        <dbReference type="Proteomes" id="UP000197666"/>
    </source>
</evidence>
<accession>A0A505IB89</accession>
<dbReference type="Proteomes" id="UP000197666">
    <property type="component" value="Unassembled WGS sequence"/>
</dbReference>
<keyword evidence="1" id="KW-0472">Membrane</keyword>
<comment type="caution">
    <text evidence="2">The sequence shown here is derived from an EMBL/GenBank/DDBJ whole genome shotgun (WGS) entry which is preliminary data.</text>
</comment>
<evidence type="ECO:0000313" key="2">
    <source>
        <dbReference type="EMBL" id="TPR05345.1"/>
    </source>
</evidence>
<feature type="transmembrane region" description="Helical" evidence="1">
    <location>
        <begin position="13"/>
        <end position="31"/>
    </location>
</feature>
<gene>
    <name evidence="2" type="ORF">CAN33_0034270</name>
</gene>
<name>A0A505IB89_ASPNG</name>
<dbReference type="VEuPathDB" id="FungiDB:M747DRAFT_314770"/>